<dbReference type="EMBL" id="CM029048">
    <property type="protein sequence ID" value="KAG2578935.1"/>
    <property type="molecule type" value="Genomic_DNA"/>
</dbReference>
<organism evidence="2 3">
    <name type="scientific">Panicum virgatum</name>
    <name type="common">Blackwell switchgrass</name>
    <dbReference type="NCBI Taxonomy" id="38727"/>
    <lineage>
        <taxon>Eukaryota</taxon>
        <taxon>Viridiplantae</taxon>
        <taxon>Streptophyta</taxon>
        <taxon>Embryophyta</taxon>
        <taxon>Tracheophyta</taxon>
        <taxon>Spermatophyta</taxon>
        <taxon>Magnoliopsida</taxon>
        <taxon>Liliopsida</taxon>
        <taxon>Poales</taxon>
        <taxon>Poaceae</taxon>
        <taxon>PACMAD clade</taxon>
        <taxon>Panicoideae</taxon>
        <taxon>Panicodae</taxon>
        <taxon>Paniceae</taxon>
        <taxon>Panicinae</taxon>
        <taxon>Panicum</taxon>
        <taxon>Panicum sect. Hiantes</taxon>
    </lineage>
</organism>
<keyword evidence="1" id="KW-0175">Coiled coil</keyword>
<accession>A0A8T0R134</accession>
<gene>
    <name evidence="2" type="ORF">PVAP13_6NG168300</name>
</gene>
<name>A0A8T0R134_PANVG</name>
<keyword evidence="3" id="KW-1185">Reference proteome</keyword>
<comment type="caution">
    <text evidence="2">The sequence shown here is derived from an EMBL/GenBank/DDBJ whole genome shotgun (WGS) entry which is preliminary data.</text>
</comment>
<proteinExistence type="predicted"/>
<reference evidence="2" key="1">
    <citation type="submission" date="2020-05" db="EMBL/GenBank/DDBJ databases">
        <title>WGS assembly of Panicum virgatum.</title>
        <authorList>
            <person name="Lovell J.T."/>
            <person name="Jenkins J."/>
            <person name="Shu S."/>
            <person name="Juenger T.E."/>
            <person name="Schmutz J."/>
        </authorList>
    </citation>
    <scope>NUCLEOTIDE SEQUENCE</scope>
    <source>
        <strain evidence="2">AP13</strain>
    </source>
</reference>
<dbReference type="AlphaFoldDB" id="A0A8T0R134"/>
<sequence>MEAEPAVVGQAPMSSAEVVSKVLYHNSSNNTFLKNVGILMISTKIEKSTEKTLQKEQSTAQQISTSLHHEVDELKKNSKITEQALANTQRELEVFKKQMEENNLLLNRILHLNNAGIS</sequence>
<evidence type="ECO:0000256" key="1">
    <source>
        <dbReference type="SAM" id="Coils"/>
    </source>
</evidence>
<evidence type="ECO:0000313" key="3">
    <source>
        <dbReference type="Proteomes" id="UP000823388"/>
    </source>
</evidence>
<feature type="coiled-coil region" evidence="1">
    <location>
        <begin position="71"/>
        <end position="105"/>
    </location>
</feature>
<dbReference type="Proteomes" id="UP000823388">
    <property type="component" value="Chromosome 6N"/>
</dbReference>
<protein>
    <submittedName>
        <fullName evidence="2">Uncharacterized protein</fullName>
    </submittedName>
</protein>
<evidence type="ECO:0000313" key="2">
    <source>
        <dbReference type="EMBL" id="KAG2578935.1"/>
    </source>
</evidence>